<protein>
    <submittedName>
        <fullName evidence="1">Uncharacterized protein</fullName>
    </submittedName>
</protein>
<evidence type="ECO:0000313" key="1">
    <source>
        <dbReference type="EMBL" id="KAJ8619322.1"/>
    </source>
</evidence>
<comment type="caution">
    <text evidence="1">The sequence shown here is derived from an EMBL/GenBank/DDBJ whole genome shotgun (WGS) entry which is preliminary data.</text>
</comment>
<gene>
    <name evidence="1" type="ORF">MRB53_027851</name>
</gene>
<dbReference type="Proteomes" id="UP001234297">
    <property type="component" value="Chromosome 9"/>
</dbReference>
<reference evidence="1 2" key="1">
    <citation type="journal article" date="2022" name="Hortic Res">
        <title>A haplotype resolved chromosomal level avocado genome allows analysis of novel avocado genes.</title>
        <authorList>
            <person name="Nath O."/>
            <person name="Fletcher S.J."/>
            <person name="Hayward A."/>
            <person name="Shaw L.M."/>
            <person name="Masouleh A.K."/>
            <person name="Furtado A."/>
            <person name="Henry R.J."/>
            <person name="Mitter N."/>
        </authorList>
    </citation>
    <scope>NUCLEOTIDE SEQUENCE [LARGE SCALE GENOMIC DNA]</scope>
    <source>
        <strain evidence="2">cv. Hass</strain>
    </source>
</reference>
<accession>A0ACC2KEC7</accession>
<proteinExistence type="predicted"/>
<organism evidence="1 2">
    <name type="scientific">Persea americana</name>
    <name type="common">Avocado</name>
    <dbReference type="NCBI Taxonomy" id="3435"/>
    <lineage>
        <taxon>Eukaryota</taxon>
        <taxon>Viridiplantae</taxon>
        <taxon>Streptophyta</taxon>
        <taxon>Embryophyta</taxon>
        <taxon>Tracheophyta</taxon>
        <taxon>Spermatophyta</taxon>
        <taxon>Magnoliopsida</taxon>
        <taxon>Magnoliidae</taxon>
        <taxon>Laurales</taxon>
        <taxon>Lauraceae</taxon>
        <taxon>Persea</taxon>
    </lineage>
</organism>
<sequence length="150" mass="17602">MSEEHLQESTDETLVLKNQFGCMTAIFQMFESRRVLPGNRKRIDEGELGHRPLMIRKELKVHVTEKTRRVEEAAKELLLGYQKKSKLLRVVIRDLQENDVRDDFDDGTSYSNSDLFELENLAVDRYQKELPVYETTRIDTNRAIARSSLR</sequence>
<keyword evidence="2" id="KW-1185">Reference proteome</keyword>
<evidence type="ECO:0000313" key="2">
    <source>
        <dbReference type="Proteomes" id="UP001234297"/>
    </source>
</evidence>
<dbReference type="EMBL" id="CM056817">
    <property type="protein sequence ID" value="KAJ8619322.1"/>
    <property type="molecule type" value="Genomic_DNA"/>
</dbReference>
<name>A0ACC2KEC7_PERAE</name>